<evidence type="ECO:0000313" key="2">
    <source>
        <dbReference type="Proteomes" id="UP001203207"/>
    </source>
</evidence>
<reference evidence="1" key="1">
    <citation type="journal article" date="2022" name="Syst. Appl. Microbiol.">
        <title>Natronocalculus amylovorans gen. nov., sp. nov., and Natranaeroarchaeum aerophilus sp. nov., dominant culturable amylolytic natronoarchaea from hypersaline soda lakes in southwestern Siberia.</title>
        <authorList>
            <person name="Sorokin D.Y."/>
            <person name="Elcheninov A.G."/>
            <person name="Khizhniak T.V."/>
            <person name="Koenen M."/>
            <person name="Bale N.J."/>
            <person name="Damste J.S.S."/>
            <person name="Kublanov I.V."/>
        </authorList>
    </citation>
    <scope>NUCLEOTIDE SEQUENCE</scope>
    <source>
        <strain evidence="1">AArc-St2</strain>
    </source>
</reference>
<name>A0AAE3FVC7_9EURY</name>
<proteinExistence type="predicted"/>
<reference evidence="1" key="2">
    <citation type="submission" date="2022-02" db="EMBL/GenBank/DDBJ databases">
        <authorList>
            <person name="Elcheninov A.G."/>
            <person name="Sorokin D.Y."/>
            <person name="Kublanov I.V."/>
        </authorList>
    </citation>
    <scope>NUCLEOTIDE SEQUENCE</scope>
    <source>
        <strain evidence="1">AArc-St2</strain>
    </source>
</reference>
<dbReference type="Proteomes" id="UP001203207">
    <property type="component" value="Unassembled WGS sequence"/>
</dbReference>
<evidence type="ECO:0000313" key="1">
    <source>
        <dbReference type="EMBL" id="MCL9816039.1"/>
    </source>
</evidence>
<dbReference type="Pfam" id="PF13563">
    <property type="entry name" value="2_5_RNA_ligase2"/>
    <property type="match status" value="1"/>
</dbReference>
<keyword evidence="2" id="KW-1185">Reference proteome</keyword>
<sequence>MFSVNVPVSGRTKQLANRIHPDLIQFQRMRDRHTLVLKRFDDSLLERGLSPNQQVAAFRHLLRPLAANTAPFTVRATHIDTFDEPPVGSAPVVYLAIESEPLMEFHRRLVSEFGPIDGLEGEKYTPHVTLARGGATAVADRLSEMTVDPIEWRVTSLDIWDPQFREIAGRISLTE</sequence>
<dbReference type="Gene3D" id="3.90.1140.10">
    <property type="entry name" value="Cyclic phosphodiesterase"/>
    <property type="match status" value="1"/>
</dbReference>
<organism evidence="1 2">
    <name type="scientific">Natronocalculus amylovorans</name>
    <dbReference type="NCBI Taxonomy" id="2917812"/>
    <lineage>
        <taxon>Archaea</taxon>
        <taxon>Methanobacteriati</taxon>
        <taxon>Methanobacteriota</taxon>
        <taxon>Stenosarchaea group</taxon>
        <taxon>Halobacteria</taxon>
        <taxon>Halobacteriales</taxon>
        <taxon>Haloferacaceae</taxon>
        <taxon>Natronocalculus</taxon>
    </lineage>
</organism>
<protein>
    <submittedName>
        <fullName evidence="1">2'-5' RNA ligase family protein</fullName>
    </submittedName>
</protein>
<comment type="caution">
    <text evidence="1">The sequence shown here is derived from an EMBL/GenBank/DDBJ whole genome shotgun (WGS) entry which is preliminary data.</text>
</comment>
<dbReference type="RefSeq" id="WP_174652451.1">
    <property type="nucleotide sequence ID" value="NZ_JAKRVX010000001.1"/>
</dbReference>
<keyword evidence="1" id="KW-0436">Ligase</keyword>
<accession>A0AAE3FVC7</accession>
<gene>
    <name evidence="1" type="ORF">AArcSt2_03695</name>
</gene>
<dbReference type="InterPro" id="IPR009097">
    <property type="entry name" value="Cyclic_Pdiesterase"/>
</dbReference>
<dbReference type="EMBL" id="JAKRVX010000001">
    <property type="protein sequence ID" value="MCL9816039.1"/>
    <property type="molecule type" value="Genomic_DNA"/>
</dbReference>
<dbReference type="SUPFAM" id="SSF55144">
    <property type="entry name" value="LigT-like"/>
    <property type="match status" value="1"/>
</dbReference>
<dbReference type="AlphaFoldDB" id="A0AAE3FVC7"/>
<dbReference type="GO" id="GO:0016874">
    <property type="term" value="F:ligase activity"/>
    <property type="evidence" value="ECO:0007669"/>
    <property type="project" value="UniProtKB-KW"/>
</dbReference>